<dbReference type="Gene3D" id="2.60.40.60">
    <property type="entry name" value="Cadherins"/>
    <property type="match status" value="3"/>
</dbReference>
<dbReference type="GO" id="GO:0007156">
    <property type="term" value="P:homophilic cell adhesion via plasma membrane adhesion molecules"/>
    <property type="evidence" value="ECO:0007669"/>
    <property type="project" value="InterPro"/>
</dbReference>
<sequence>SGVRFFRLSLSSSGGGSFCFILSIYTFFCFCQSPDLNPYASSTQNDFVGNVDPIDYYRFTLTNPSGVTLKLSGLSADADLELSQDKDGDGVISSDEVIQLSEATDNQDENINITALPAGDYFVKVSQYEGDTTYSLALTPTAATGVDLQVSVTPVTNSLTLGDQVSYTITVKNIGASNATGVTLSDNLPLENILDVSAVASKGTRSISSTAITANIGSLNVNESATVVVSGRLVGSGSTSSLIQVSSAQADFNPDNDSVVQRFNVAPGTIQPADLELSLTSDKTTANIDDLVTFKITLTNKGPGAATSIQVKNVLPQGLTFVSSTPQQGSYNSTSGIWEAGNIAKDNQAFVDIVTKVTSGGSLSNTAEVIAVAEPDPDSTPNNNNPNEDDQASVIVTIGTDDTPSNQAPTDLALSATTVNENVAPNTVIGTFSSTDPDSGNSFTYSLVAGTGDTDNSAFSIVGNQLQINNSPDFETKNSYSIRVKTTDQGGLSFEKTLTITVNDVNETPTNQAPTNLALSATTVNENVAPNTVIGTFSSTDPDTGNTFTYSLIAGTGDTDNTAFSIVGNQLQINNSPDFETKNSYSIRVKTTDQGGLSFEKTLTITVNDVNETPGNLAPTALIFQNAVTELAENVDVTPEFKVADLLIEDDGLGTNNLFLTGRDKELFLIRNSALFYVGFAPNFEAQNSYEVTVNVDDTTVGVTPDLTQTLTLNITDVNEAPTALILANSTKAIAENTDTSQGVKVADIQITDDALGTNSLSLLGNDQSSFQIRGRELFFIGKADFEAQSLYNLTVAVTDTTLKPAPNATPDATVNFTLEITNLPDQAVNSQTIQFKNTADGQGSLVYNFSDLPGSIQVTAIEEGLQQTGAFFNNVVGLYPVADDNGAVFDSLDLDGDGNVTELIQPSQAGYARTALSQAVNNFILRASGEGANQSTTAAEFNEGDVLLEGGRRYAPFVIANGGNLGGSLQGSIQAFLTKNPDNVAATLENYRTHEVAYFSFGSANPDGAEHLRSRGNNIFGFEDLPGNLPNISDNDFNDGILAFNFIA</sequence>
<dbReference type="InterPro" id="IPR050174">
    <property type="entry name" value="Protocadherin/Cadherin-CA"/>
</dbReference>
<evidence type="ECO:0000313" key="7">
    <source>
        <dbReference type="Proteomes" id="UP000317165"/>
    </source>
</evidence>
<dbReference type="InterPro" id="IPR013783">
    <property type="entry name" value="Ig-like_fold"/>
</dbReference>
<dbReference type="EMBL" id="SFAC01000211">
    <property type="protein sequence ID" value="TRV58902.1"/>
    <property type="molecule type" value="Genomic_DNA"/>
</dbReference>
<dbReference type="PROSITE" id="PS00018">
    <property type="entry name" value="EF_HAND_1"/>
    <property type="match status" value="1"/>
</dbReference>
<comment type="caution">
    <text evidence="6">The sequence shown here is derived from an EMBL/GenBank/DDBJ whole genome shotgun (WGS) entry which is preliminary data.</text>
</comment>
<comment type="subcellular location">
    <subcellularLocation>
        <location evidence="1">Membrane</location>
        <topology evidence="1">Single-pass membrane protein</topology>
    </subcellularLocation>
</comment>
<dbReference type="Pfam" id="PF13448">
    <property type="entry name" value="DUF4114"/>
    <property type="match status" value="1"/>
</dbReference>
<proteinExistence type="predicted"/>
<dbReference type="PANTHER" id="PTHR24028">
    <property type="entry name" value="CADHERIN-87A"/>
    <property type="match status" value="1"/>
</dbReference>
<dbReference type="SUPFAM" id="SSF89260">
    <property type="entry name" value="Collagen-binding domain"/>
    <property type="match status" value="1"/>
</dbReference>
<dbReference type="InterPro" id="IPR047589">
    <property type="entry name" value="DUF11_rpt"/>
</dbReference>
<dbReference type="InterPro" id="IPR006644">
    <property type="entry name" value="Cadg"/>
</dbReference>
<evidence type="ECO:0000256" key="1">
    <source>
        <dbReference type="ARBA" id="ARBA00004167"/>
    </source>
</evidence>
<keyword evidence="2" id="KW-0812">Transmembrane</keyword>
<protein>
    <submittedName>
        <fullName evidence="6">DUF11 domain-containing protein</fullName>
    </submittedName>
</protein>
<dbReference type="InterPro" id="IPR025193">
    <property type="entry name" value="DUF4114"/>
</dbReference>
<evidence type="ECO:0000259" key="5">
    <source>
        <dbReference type="PROSITE" id="PS50268"/>
    </source>
</evidence>
<reference evidence="6 7" key="1">
    <citation type="submission" date="2019-01" db="EMBL/GenBank/DDBJ databases">
        <title>Coherence of Microcystis species and biogeography revealed through population genomics.</title>
        <authorList>
            <person name="Perez-Carrascal O.M."/>
            <person name="Terrat Y."/>
            <person name="Giani A."/>
            <person name="Fortin N."/>
            <person name="Tromas N."/>
            <person name="Shapiro B.J."/>
        </authorList>
    </citation>
    <scope>NUCLEOTIDE SEQUENCE [LARGE SCALE GENOMIC DNA]</scope>
    <source>
        <strain evidence="6">Mp_MB_F_20051200_S9</strain>
    </source>
</reference>
<dbReference type="GO" id="GO:0005509">
    <property type="term" value="F:calcium ion binding"/>
    <property type="evidence" value="ECO:0007669"/>
    <property type="project" value="InterPro"/>
</dbReference>
<dbReference type="InterPro" id="IPR001434">
    <property type="entry name" value="OmcB-like_DUF11"/>
</dbReference>
<organism evidence="6 7">
    <name type="scientific">Microcystis panniformis Mp_MB_F_20051200_S9</name>
    <dbReference type="NCBI Taxonomy" id="2486223"/>
    <lineage>
        <taxon>Bacteria</taxon>
        <taxon>Bacillati</taxon>
        <taxon>Cyanobacteriota</taxon>
        <taxon>Cyanophyceae</taxon>
        <taxon>Oscillatoriophycideae</taxon>
        <taxon>Chroococcales</taxon>
        <taxon>Microcystaceae</taxon>
        <taxon>Microcystis</taxon>
    </lineage>
</organism>
<dbReference type="InterPro" id="IPR018247">
    <property type="entry name" value="EF_Hand_1_Ca_BS"/>
</dbReference>
<dbReference type="Gene3D" id="2.60.40.10">
    <property type="entry name" value="Immunoglobulins"/>
    <property type="match status" value="1"/>
</dbReference>
<evidence type="ECO:0000256" key="4">
    <source>
        <dbReference type="ARBA" id="ARBA00023180"/>
    </source>
</evidence>
<dbReference type="CDD" id="cd11304">
    <property type="entry name" value="Cadherin_repeat"/>
    <property type="match status" value="3"/>
</dbReference>
<dbReference type="InterPro" id="IPR002126">
    <property type="entry name" value="Cadherin-like_dom"/>
</dbReference>
<feature type="domain" description="Cadherin" evidence="5">
    <location>
        <begin position="523"/>
        <end position="621"/>
    </location>
</feature>
<feature type="non-terminal residue" evidence="6">
    <location>
        <position position="1"/>
    </location>
</feature>
<gene>
    <name evidence="6" type="ORF">EWV53_18005</name>
</gene>
<dbReference type="PROSITE" id="PS50268">
    <property type="entry name" value="CADHERIN_2"/>
    <property type="match status" value="2"/>
</dbReference>
<dbReference type="SMART" id="SM00736">
    <property type="entry name" value="CADG"/>
    <property type="match status" value="2"/>
</dbReference>
<evidence type="ECO:0000313" key="6">
    <source>
        <dbReference type="EMBL" id="TRV58902.1"/>
    </source>
</evidence>
<dbReference type="Pfam" id="PF04151">
    <property type="entry name" value="PPC"/>
    <property type="match status" value="1"/>
</dbReference>
<keyword evidence="3" id="KW-1133">Transmembrane helix</keyword>
<accession>A0A552PPP1</accession>
<evidence type="ECO:0000256" key="2">
    <source>
        <dbReference type="ARBA" id="ARBA00022692"/>
    </source>
</evidence>
<keyword evidence="3" id="KW-0472">Membrane</keyword>
<dbReference type="GO" id="GO:0005886">
    <property type="term" value="C:plasma membrane"/>
    <property type="evidence" value="ECO:0007669"/>
    <property type="project" value="TreeGrafter"/>
</dbReference>
<dbReference type="AlphaFoldDB" id="A0A552PPP1"/>
<dbReference type="SUPFAM" id="SSF49313">
    <property type="entry name" value="Cadherin-like"/>
    <property type="match status" value="2"/>
</dbReference>
<dbReference type="PRINTS" id="PR00205">
    <property type="entry name" value="CADHERIN"/>
</dbReference>
<evidence type="ECO:0000256" key="3">
    <source>
        <dbReference type="ARBA" id="ARBA00022989"/>
    </source>
</evidence>
<dbReference type="Proteomes" id="UP000317165">
    <property type="component" value="Unassembled WGS sequence"/>
</dbReference>
<dbReference type="SMART" id="SM00112">
    <property type="entry name" value="CA"/>
    <property type="match status" value="3"/>
</dbReference>
<keyword evidence="4" id="KW-0325">Glycoprotein</keyword>
<dbReference type="PANTHER" id="PTHR24028:SF316">
    <property type="entry name" value="NEURAL-CADHERIN-LIKE"/>
    <property type="match status" value="1"/>
</dbReference>
<dbReference type="Gene3D" id="2.60.120.380">
    <property type="match status" value="1"/>
</dbReference>
<dbReference type="NCBIfam" id="TIGR01451">
    <property type="entry name" value="B_ant_repeat"/>
    <property type="match status" value="2"/>
</dbReference>
<dbReference type="Pfam" id="PF01345">
    <property type="entry name" value="DUF11"/>
    <property type="match status" value="2"/>
</dbReference>
<name>A0A552PPP1_9CHRO</name>
<dbReference type="InterPro" id="IPR007280">
    <property type="entry name" value="Peptidase_C_arc/bac"/>
</dbReference>
<dbReference type="InterPro" id="IPR015919">
    <property type="entry name" value="Cadherin-like_sf"/>
</dbReference>
<feature type="domain" description="Cadherin" evidence="5">
    <location>
        <begin position="418"/>
        <end position="516"/>
    </location>
</feature>